<comment type="caution">
    <text evidence="1">The sequence shown here is derived from an EMBL/GenBank/DDBJ whole genome shotgun (WGS) entry which is preliminary data.</text>
</comment>
<dbReference type="EMBL" id="AYZR01000009">
    <property type="protein sequence ID" value="KRM93220.1"/>
    <property type="molecule type" value="Genomic_DNA"/>
</dbReference>
<dbReference type="AlphaFoldDB" id="A0A0R2CU98"/>
<dbReference type="InterPro" id="IPR047776">
    <property type="entry name" value="ABC_SBP_TrpX-like"/>
</dbReference>
<dbReference type="InterPro" id="IPR007487">
    <property type="entry name" value="ABC_transpt-TYRBP-like"/>
</dbReference>
<accession>A0A0R2CU98</accession>
<dbReference type="InterPro" id="IPR028082">
    <property type="entry name" value="Peripla_BP_I"/>
</dbReference>
<dbReference type="PANTHER" id="PTHR35271">
    <property type="entry name" value="ABC TRANSPORTER, SUBSTRATE-BINDING LIPOPROTEIN-RELATED"/>
    <property type="match status" value="1"/>
</dbReference>
<dbReference type="PANTHER" id="PTHR35271:SF1">
    <property type="entry name" value="ABC TRANSPORTER, SUBSTRATE-BINDING LIPOPROTEIN"/>
    <property type="match status" value="1"/>
</dbReference>
<reference evidence="1 2" key="1">
    <citation type="journal article" date="2015" name="Genome Announc.">
        <title>Expanding the biotechnology potential of lactobacilli through comparative genomics of 213 strains and associated genera.</title>
        <authorList>
            <person name="Sun Z."/>
            <person name="Harris H.M."/>
            <person name="McCann A."/>
            <person name="Guo C."/>
            <person name="Argimon S."/>
            <person name="Zhang W."/>
            <person name="Yang X."/>
            <person name="Jeffery I.B."/>
            <person name="Cooney J.C."/>
            <person name="Kagawa T.F."/>
            <person name="Liu W."/>
            <person name="Song Y."/>
            <person name="Salvetti E."/>
            <person name="Wrobel A."/>
            <person name="Rasinkangas P."/>
            <person name="Parkhill J."/>
            <person name="Rea M.C."/>
            <person name="O'Sullivan O."/>
            <person name="Ritari J."/>
            <person name="Douillard F.P."/>
            <person name="Paul Ross R."/>
            <person name="Yang R."/>
            <person name="Briner A.E."/>
            <person name="Felis G.E."/>
            <person name="de Vos W.M."/>
            <person name="Barrangou R."/>
            <person name="Klaenhammer T.R."/>
            <person name="Caufield P.W."/>
            <person name="Cui Y."/>
            <person name="Zhang H."/>
            <person name="O'Toole P.W."/>
        </authorList>
    </citation>
    <scope>NUCLEOTIDE SEQUENCE [LARGE SCALE GENOMIC DNA]</scope>
    <source>
        <strain evidence="1 2">DSM 24302</strain>
    </source>
</reference>
<organism evidence="1 2">
    <name type="scientific">Lentilactobacillus senioris DSM 24302 = JCM 17472</name>
    <dbReference type="NCBI Taxonomy" id="1423802"/>
    <lineage>
        <taxon>Bacteria</taxon>
        <taxon>Bacillati</taxon>
        <taxon>Bacillota</taxon>
        <taxon>Bacilli</taxon>
        <taxon>Lactobacillales</taxon>
        <taxon>Lactobacillaceae</taxon>
        <taxon>Lentilactobacillus</taxon>
    </lineage>
</organism>
<evidence type="ECO:0000313" key="1">
    <source>
        <dbReference type="EMBL" id="KRM93220.1"/>
    </source>
</evidence>
<dbReference type="STRING" id="1423802.FC56_GL000885"/>
<dbReference type="PATRIC" id="fig|1423802.4.peg.898"/>
<keyword evidence="2" id="KW-1185">Reference proteome</keyword>
<evidence type="ECO:0000313" key="2">
    <source>
        <dbReference type="Proteomes" id="UP000051256"/>
    </source>
</evidence>
<name>A0A0R2CU98_9LACO</name>
<proteinExistence type="predicted"/>
<dbReference type="CDD" id="cd06325">
    <property type="entry name" value="PBP1_ABC_unchar_transporter"/>
    <property type="match status" value="1"/>
</dbReference>
<dbReference type="Pfam" id="PF04392">
    <property type="entry name" value="ABC_sub_bind"/>
    <property type="match status" value="1"/>
</dbReference>
<dbReference type="SUPFAM" id="SSF53822">
    <property type="entry name" value="Periplasmic binding protein-like I"/>
    <property type="match status" value="1"/>
</dbReference>
<gene>
    <name evidence="1" type="ORF">FC56_GL000885</name>
</gene>
<dbReference type="NCBIfam" id="NF041285">
    <property type="entry name" value="ABC_SBP_TrpX"/>
    <property type="match status" value="1"/>
</dbReference>
<dbReference type="Proteomes" id="UP000051256">
    <property type="component" value="Unassembled WGS sequence"/>
</dbReference>
<protein>
    <submittedName>
        <fullName evidence="1">ABC superfamily ATP binding cassette transporter, binding protein</fullName>
    </submittedName>
</protein>
<sequence>MITHFEKKEEKTMKRMYGLIIILLVFLGVAFVKEQPTSSQQINKTPTVGILQLMSHPALDAIHKGIVAGLKDGGYTEGKNLKIDFQNAENDQSNLKTMSTKFENEDTDISIGIATPAAQALANTITNRPVILGDVTDPKGAGLVQNNKRPGGHITGVSDRAPLKQQLGLIKQLMPKLKTLGIIYTSSDDSAVAQYKQFVQMCQKEHIQYKAYSITNSNDLNQVAQKAAGSVDAIYVPTDNTIAGAMSTLSAAADQQGIPVFPAVDTMVKNGGLATYSVDQYQTGVAIGKMTAKILKGKANPATTPIQFVDTGKLIINEKQAKKLGINIPANLIQEAKTKGELIK</sequence>
<dbReference type="Gene3D" id="3.40.50.2300">
    <property type="match status" value="2"/>
</dbReference>